<accession>A0AAW2E6X0</accession>
<gene>
    <name evidence="2" type="ORF">PUN28_020661</name>
</gene>
<dbReference type="Proteomes" id="UP001430953">
    <property type="component" value="Unassembled WGS sequence"/>
</dbReference>
<name>A0AAW2E6X0_9HYME</name>
<evidence type="ECO:0000256" key="1">
    <source>
        <dbReference type="SAM" id="MobiDB-lite"/>
    </source>
</evidence>
<dbReference type="PANTHER" id="PTHR33626:SF2">
    <property type="match status" value="1"/>
</dbReference>
<feature type="compositionally biased region" description="Basic and acidic residues" evidence="1">
    <location>
        <begin position="285"/>
        <end position="294"/>
    </location>
</feature>
<keyword evidence="3" id="KW-1185">Reference proteome</keyword>
<evidence type="ECO:0000313" key="3">
    <source>
        <dbReference type="Proteomes" id="UP001430953"/>
    </source>
</evidence>
<dbReference type="EMBL" id="JADYXP020000040">
    <property type="protein sequence ID" value="KAL0098705.1"/>
    <property type="molecule type" value="Genomic_DNA"/>
</dbReference>
<dbReference type="PANTHER" id="PTHR33626">
    <property type="entry name" value="ZGC:158463"/>
    <property type="match status" value="1"/>
</dbReference>
<comment type="caution">
    <text evidence="2">The sequence shown here is derived from an EMBL/GenBank/DDBJ whole genome shotgun (WGS) entry which is preliminary data.</text>
</comment>
<dbReference type="AlphaFoldDB" id="A0AAW2E6X0"/>
<feature type="compositionally biased region" description="Low complexity" evidence="1">
    <location>
        <begin position="275"/>
        <end position="284"/>
    </location>
</feature>
<feature type="region of interest" description="Disordered" evidence="1">
    <location>
        <begin position="264"/>
        <end position="300"/>
    </location>
</feature>
<protein>
    <submittedName>
        <fullName evidence="2">Uncharacterized protein</fullName>
    </submittedName>
</protein>
<organism evidence="2 3">
    <name type="scientific">Cardiocondyla obscurior</name>
    <dbReference type="NCBI Taxonomy" id="286306"/>
    <lineage>
        <taxon>Eukaryota</taxon>
        <taxon>Metazoa</taxon>
        <taxon>Ecdysozoa</taxon>
        <taxon>Arthropoda</taxon>
        <taxon>Hexapoda</taxon>
        <taxon>Insecta</taxon>
        <taxon>Pterygota</taxon>
        <taxon>Neoptera</taxon>
        <taxon>Endopterygota</taxon>
        <taxon>Hymenoptera</taxon>
        <taxon>Apocrita</taxon>
        <taxon>Aculeata</taxon>
        <taxon>Formicoidea</taxon>
        <taxon>Formicidae</taxon>
        <taxon>Myrmicinae</taxon>
        <taxon>Cardiocondyla</taxon>
    </lineage>
</organism>
<evidence type="ECO:0000313" key="2">
    <source>
        <dbReference type="EMBL" id="KAL0098705.1"/>
    </source>
</evidence>
<sequence>MCAGLSAIVSTPKSKIEGVDTALPRVGVERPNGSYVARTYVLDARSSLASEQACGRIVALTEHQLHGYDEIIFNRCLGVLTAGTVERTVLHDVSDRIGLASGLSGLTSRCYGSLVDPASSHMLEGSRRANYPLPAREDLGFCWFSEPRGNEVRRRSDTALLLGSGESMVAKLKLKGIDGRAPPGLVERFVWLIPITNETLASCVPWPKGPGNPLNLLRARDWGLQLFPMNEEFPVSASHKLALITSLPFVFGLVRGNASALPMGAKSNRTRDIASSESAPPSHSSSERPSRDATLRSSKIARSRGENSLCDATTARALTRRQRWRAAVCAAFVAVV</sequence>
<reference evidence="2 3" key="1">
    <citation type="submission" date="2023-03" db="EMBL/GenBank/DDBJ databases">
        <title>High recombination rates correlate with genetic variation in Cardiocondyla obscurior ants.</title>
        <authorList>
            <person name="Errbii M."/>
        </authorList>
    </citation>
    <scope>NUCLEOTIDE SEQUENCE [LARGE SCALE GENOMIC DNA]</scope>
    <source>
        <strain evidence="2">Alpha-2009</strain>
        <tissue evidence="2">Whole body</tissue>
    </source>
</reference>
<proteinExistence type="predicted"/>